<dbReference type="AlphaFoldDB" id="A0A5J5AZ70"/>
<dbReference type="EMBL" id="CM018040">
    <property type="protein sequence ID" value="KAA8535734.1"/>
    <property type="molecule type" value="Genomic_DNA"/>
</dbReference>
<proteinExistence type="predicted"/>
<feature type="region of interest" description="Disordered" evidence="1">
    <location>
        <begin position="89"/>
        <end position="108"/>
    </location>
</feature>
<name>A0A5J5AZ70_9ASTE</name>
<dbReference type="Proteomes" id="UP000325577">
    <property type="component" value="Linkage Group LG17"/>
</dbReference>
<reference evidence="2 3" key="1">
    <citation type="submission" date="2019-09" db="EMBL/GenBank/DDBJ databases">
        <title>A chromosome-level genome assembly of the Chinese tupelo Nyssa sinensis.</title>
        <authorList>
            <person name="Yang X."/>
            <person name="Kang M."/>
            <person name="Yang Y."/>
            <person name="Xiong H."/>
            <person name="Wang M."/>
            <person name="Zhang Z."/>
            <person name="Wang Z."/>
            <person name="Wu H."/>
            <person name="Ma T."/>
            <person name="Liu J."/>
            <person name="Xi Z."/>
        </authorList>
    </citation>
    <scope>NUCLEOTIDE SEQUENCE [LARGE SCALE GENOMIC DNA]</scope>
    <source>
        <strain evidence="2">J267</strain>
        <tissue evidence="2">Leaf</tissue>
    </source>
</reference>
<evidence type="ECO:0000256" key="1">
    <source>
        <dbReference type="SAM" id="MobiDB-lite"/>
    </source>
</evidence>
<sequence length="108" mass="10899">MVVMVHTTPNKKKAKGNSTWTGSIVATMGICGLGTSCSPSRGRVTGGGGMGDGGVVVKGDGVPTVVVGVGAAIAAPFLIVPSKPITEFPSPSNRNMELTNMSCTTRHL</sequence>
<protein>
    <submittedName>
        <fullName evidence="2">Uncharacterized protein</fullName>
    </submittedName>
</protein>
<organism evidence="2 3">
    <name type="scientific">Nyssa sinensis</name>
    <dbReference type="NCBI Taxonomy" id="561372"/>
    <lineage>
        <taxon>Eukaryota</taxon>
        <taxon>Viridiplantae</taxon>
        <taxon>Streptophyta</taxon>
        <taxon>Embryophyta</taxon>
        <taxon>Tracheophyta</taxon>
        <taxon>Spermatophyta</taxon>
        <taxon>Magnoliopsida</taxon>
        <taxon>eudicotyledons</taxon>
        <taxon>Gunneridae</taxon>
        <taxon>Pentapetalae</taxon>
        <taxon>asterids</taxon>
        <taxon>Cornales</taxon>
        <taxon>Nyssaceae</taxon>
        <taxon>Nyssa</taxon>
    </lineage>
</organism>
<accession>A0A5J5AZ70</accession>
<gene>
    <name evidence="2" type="ORF">F0562_030764</name>
</gene>
<keyword evidence="3" id="KW-1185">Reference proteome</keyword>
<evidence type="ECO:0000313" key="2">
    <source>
        <dbReference type="EMBL" id="KAA8535734.1"/>
    </source>
</evidence>
<evidence type="ECO:0000313" key="3">
    <source>
        <dbReference type="Proteomes" id="UP000325577"/>
    </source>
</evidence>